<comment type="caution">
    <text evidence="1">The sequence shown here is derived from an EMBL/GenBank/DDBJ whole genome shotgun (WGS) entry which is preliminary data.</text>
</comment>
<name>A0ABR3G7D1_9PEZI</name>
<keyword evidence="2" id="KW-1185">Reference proteome</keyword>
<sequence length="359" mass="40139">MDPSGLLSILAEHNTSKLLNITPKQIDDLVSTITGRITLGGVSIQRLIAWKSLYPEVEDTHRYRYEYDSRTCQVVIKCIAEPISSALGSFFIAKVEAVLRSHLGNKTFESVVQLAARKTTFTGFSGVYHPVTQKVPDAFYRVVGDAMPTVVCSTGWVDNITDLYNDSKVWLLGTGSQTTAVIVLVLHEKKIRGPVPCNYEAPDSPDERQLLMGISHQTLYHNLAADILDLHHRGELSEPLLGKFQASVHIMRRNAAGNDVDEAYGATVFPVLAAHDPQFFSLTLGDLLGQRVFQLKNYNAGEKIQFPLAILRNVITQQLQQQAKLRSYSRAISIMKSMGFWKDRHTVVPQGIKRKWLYS</sequence>
<gene>
    <name evidence="1" type="ORF">Q9L58_009532</name>
</gene>
<dbReference type="EMBL" id="JBBBZM010000230">
    <property type="protein sequence ID" value="KAL0631602.1"/>
    <property type="molecule type" value="Genomic_DNA"/>
</dbReference>
<reference evidence="1 2" key="1">
    <citation type="submission" date="2024-02" db="EMBL/GenBank/DDBJ databases">
        <title>Discinaceae phylogenomics.</title>
        <authorList>
            <person name="Dirks A.C."/>
            <person name="James T.Y."/>
        </authorList>
    </citation>
    <scope>NUCLEOTIDE SEQUENCE [LARGE SCALE GENOMIC DNA]</scope>
    <source>
        <strain evidence="1 2">ACD0624</strain>
    </source>
</reference>
<dbReference type="Proteomes" id="UP001447188">
    <property type="component" value="Unassembled WGS sequence"/>
</dbReference>
<protein>
    <submittedName>
        <fullName evidence="1">Uncharacterized protein</fullName>
    </submittedName>
</protein>
<organism evidence="1 2">
    <name type="scientific">Discina gigas</name>
    <dbReference type="NCBI Taxonomy" id="1032678"/>
    <lineage>
        <taxon>Eukaryota</taxon>
        <taxon>Fungi</taxon>
        <taxon>Dikarya</taxon>
        <taxon>Ascomycota</taxon>
        <taxon>Pezizomycotina</taxon>
        <taxon>Pezizomycetes</taxon>
        <taxon>Pezizales</taxon>
        <taxon>Discinaceae</taxon>
        <taxon>Discina</taxon>
    </lineage>
</organism>
<accession>A0ABR3G7D1</accession>
<proteinExistence type="predicted"/>
<evidence type="ECO:0000313" key="1">
    <source>
        <dbReference type="EMBL" id="KAL0631602.1"/>
    </source>
</evidence>
<evidence type="ECO:0000313" key="2">
    <source>
        <dbReference type="Proteomes" id="UP001447188"/>
    </source>
</evidence>